<evidence type="ECO:0000313" key="2">
    <source>
        <dbReference type="EMBL" id="TNN78963.1"/>
    </source>
</evidence>
<dbReference type="AlphaFoldDB" id="A0A4Z2IP71"/>
<feature type="region of interest" description="Disordered" evidence="1">
    <location>
        <begin position="37"/>
        <end position="59"/>
    </location>
</feature>
<organism evidence="2 3">
    <name type="scientific">Liparis tanakae</name>
    <name type="common">Tanaka's snailfish</name>
    <dbReference type="NCBI Taxonomy" id="230148"/>
    <lineage>
        <taxon>Eukaryota</taxon>
        <taxon>Metazoa</taxon>
        <taxon>Chordata</taxon>
        <taxon>Craniata</taxon>
        <taxon>Vertebrata</taxon>
        <taxon>Euteleostomi</taxon>
        <taxon>Actinopterygii</taxon>
        <taxon>Neopterygii</taxon>
        <taxon>Teleostei</taxon>
        <taxon>Neoteleostei</taxon>
        <taxon>Acanthomorphata</taxon>
        <taxon>Eupercaria</taxon>
        <taxon>Perciformes</taxon>
        <taxon>Cottioidei</taxon>
        <taxon>Cottales</taxon>
        <taxon>Liparidae</taxon>
        <taxon>Liparis</taxon>
    </lineage>
</organism>
<protein>
    <submittedName>
        <fullName evidence="2">Uncharacterized protein</fullName>
    </submittedName>
</protein>
<feature type="compositionally biased region" description="Basic and acidic residues" evidence="1">
    <location>
        <begin position="38"/>
        <end position="47"/>
    </location>
</feature>
<evidence type="ECO:0000313" key="3">
    <source>
        <dbReference type="Proteomes" id="UP000314294"/>
    </source>
</evidence>
<dbReference type="EMBL" id="SRLO01000069">
    <property type="protein sequence ID" value="TNN78963.1"/>
    <property type="molecule type" value="Genomic_DNA"/>
</dbReference>
<sequence>MSSESFRGPVAAAVACVGFGGVNQRGRCLVLLHPLVPKKQDGDDRNAQLEASKPSSTTQRDCESLLSLWNQDCWAWRLSALVITPSSSRSRSRNTDRALFRSLADNRRTIEF</sequence>
<accession>A0A4Z2IP71</accession>
<dbReference type="Proteomes" id="UP000314294">
    <property type="component" value="Unassembled WGS sequence"/>
</dbReference>
<evidence type="ECO:0000256" key="1">
    <source>
        <dbReference type="SAM" id="MobiDB-lite"/>
    </source>
</evidence>
<proteinExistence type="predicted"/>
<comment type="caution">
    <text evidence="2">The sequence shown here is derived from an EMBL/GenBank/DDBJ whole genome shotgun (WGS) entry which is preliminary data.</text>
</comment>
<reference evidence="2 3" key="1">
    <citation type="submission" date="2019-03" db="EMBL/GenBank/DDBJ databases">
        <title>First draft genome of Liparis tanakae, snailfish: a comprehensive survey of snailfish specific genes.</title>
        <authorList>
            <person name="Kim W."/>
            <person name="Song I."/>
            <person name="Jeong J.-H."/>
            <person name="Kim D."/>
            <person name="Kim S."/>
            <person name="Ryu S."/>
            <person name="Song J.Y."/>
            <person name="Lee S.K."/>
        </authorList>
    </citation>
    <scope>NUCLEOTIDE SEQUENCE [LARGE SCALE GENOMIC DNA]</scope>
    <source>
        <tissue evidence="2">Muscle</tissue>
    </source>
</reference>
<gene>
    <name evidence="2" type="ORF">EYF80_010889</name>
</gene>
<name>A0A4Z2IP71_9TELE</name>
<keyword evidence="3" id="KW-1185">Reference proteome</keyword>